<organism evidence="1">
    <name type="scientific">marine metagenome</name>
    <dbReference type="NCBI Taxonomy" id="408172"/>
    <lineage>
        <taxon>unclassified sequences</taxon>
        <taxon>metagenomes</taxon>
        <taxon>ecological metagenomes</taxon>
    </lineage>
</organism>
<feature type="non-terminal residue" evidence="1">
    <location>
        <position position="242"/>
    </location>
</feature>
<reference evidence="1" key="1">
    <citation type="submission" date="2018-05" db="EMBL/GenBank/DDBJ databases">
        <authorList>
            <person name="Lanie J.A."/>
            <person name="Ng W.-L."/>
            <person name="Kazmierczak K.M."/>
            <person name="Andrzejewski T.M."/>
            <person name="Davidsen T.M."/>
            <person name="Wayne K.J."/>
            <person name="Tettelin H."/>
            <person name="Glass J.I."/>
            <person name="Rusch D."/>
            <person name="Podicherti R."/>
            <person name="Tsui H.-C.T."/>
            <person name="Winkler M.E."/>
        </authorList>
    </citation>
    <scope>NUCLEOTIDE SEQUENCE</scope>
</reference>
<name>A0A382FEP8_9ZZZZ</name>
<dbReference type="AlphaFoldDB" id="A0A382FEP8"/>
<accession>A0A382FEP8</accession>
<proteinExistence type="predicted"/>
<sequence length="242" mass="26278">MTSFVWVIRKTVLCSGTTVWFALAGATLIAGPIEEFDQWIARYEAAPLEARPGLEAEGVRLAKRRQPLMLRLIATQPRLALQRAVPRLARLPESISQHLEQHTEGLAEYTVTVACGGMGHRTCQVERTLTLNGGVLTPRWFGRRAHLGSKRGLPVYGIVLGGQMAIADEPARELSAAEKTVLGLAADQTVLSLAGERRTFDTPAAGADWQRTLIAAEQVPGPAIHLRPVAKQKPPVAWTTGK</sequence>
<gene>
    <name evidence="1" type="ORF">METZ01_LOCUS213305</name>
</gene>
<evidence type="ECO:0000313" key="1">
    <source>
        <dbReference type="EMBL" id="SVB60451.1"/>
    </source>
</evidence>
<dbReference type="EMBL" id="UINC01049096">
    <property type="protein sequence ID" value="SVB60451.1"/>
    <property type="molecule type" value="Genomic_DNA"/>
</dbReference>
<protein>
    <submittedName>
        <fullName evidence="1">Uncharacterized protein</fullName>
    </submittedName>
</protein>